<dbReference type="CDD" id="cd06260">
    <property type="entry name" value="DUF820-like"/>
    <property type="match status" value="1"/>
</dbReference>
<evidence type="ECO:0000259" key="1">
    <source>
        <dbReference type="Pfam" id="PF05685"/>
    </source>
</evidence>
<organism evidence="2 3">
    <name type="scientific">Dulcicalothrix desertica PCC 7102</name>
    <dbReference type="NCBI Taxonomy" id="232991"/>
    <lineage>
        <taxon>Bacteria</taxon>
        <taxon>Bacillati</taxon>
        <taxon>Cyanobacteriota</taxon>
        <taxon>Cyanophyceae</taxon>
        <taxon>Nostocales</taxon>
        <taxon>Calotrichaceae</taxon>
        <taxon>Dulcicalothrix</taxon>
    </lineage>
</organism>
<proteinExistence type="predicted"/>
<dbReference type="RefSeq" id="WP_127080907.1">
    <property type="nucleotide sequence ID" value="NZ_RSCL01000005.1"/>
</dbReference>
<dbReference type="AlphaFoldDB" id="A0A3S1B8Q2"/>
<evidence type="ECO:0000313" key="3">
    <source>
        <dbReference type="Proteomes" id="UP000271624"/>
    </source>
</evidence>
<dbReference type="InterPro" id="IPR012296">
    <property type="entry name" value="Nuclease_put_TT1808"/>
</dbReference>
<evidence type="ECO:0000313" key="2">
    <source>
        <dbReference type="EMBL" id="RUT07052.1"/>
    </source>
</evidence>
<keyword evidence="3" id="KW-1185">Reference proteome</keyword>
<dbReference type="Gene3D" id="3.90.1570.10">
    <property type="entry name" value="tt1808, chain A"/>
    <property type="match status" value="1"/>
</dbReference>
<comment type="caution">
    <text evidence="2">The sequence shown here is derived from an EMBL/GenBank/DDBJ whole genome shotgun (WGS) entry which is preliminary data.</text>
</comment>
<reference evidence="2" key="1">
    <citation type="submission" date="2018-12" db="EMBL/GenBank/DDBJ databases">
        <authorList>
            <person name="Will S."/>
            <person name="Neumann-Schaal M."/>
            <person name="Henke P."/>
        </authorList>
    </citation>
    <scope>NUCLEOTIDE SEQUENCE</scope>
    <source>
        <strain evidence="2">PCC 7102</strain>
    </source>
</reference>
<dbReference type="InterPro" id="IPR011335">
    <property type="entry name" value="Restrct_endonuc-II-like"/>
</dbReference>
<dbReference type="Proteomes" id="UP000271624">
    <property type="component" value="Unassembled WGS sequence"/>
</dbReference>
<dbReference type="InterPro" id="IPR008538">
    <property type="entry name" value="Uma2"/>
</dbReference>
<dbReference type="SUPFAM" id="SSF52980">
    <property type="entry name" value="Restriction endonuclease-like"/>
    <property type="match status" value="1"/>
</dbReference>
<protein>
    <recommendedName>
        <fullName evidence="1">Putative restriction endonuclease domain-containing protein</fullName>
    </recommendedName>
</protein>
<name>A0A3S1B8Q2_9CYAN</name>
<dbReference type="OrthoDB" id="424506at2"/>
<reference evidence="2" key="2">
    <citation type="journal article" date="2019" name="Genome Biol. Evol.">
        <title>Day and night: Metabolic profiles and evolutionary relationships of six axenic non-marine cyanobacteria.</title>
        <authorList>
            <person name="Will S.E."/>
            <person name="Henke P."/>
            <person name="Boedeker C."/>
            <person name="Huang S."/>
            <person name="Brinkmann H."/>
            <person name="Rohde M."/>
            <person name="Jarek M."/>
            <person name="Friedl T."/>
            <person name="Seufert S."/>
            <person name="Schumacher M."/>
            <person name="Overmann J."/>
            <person name="Neumann-Schaal M."/>
            <person name="Petersen J."/>
        </authorList>
    </citation>
    <scope>NUCLEOTIDE SEQUENCE [LARGE SCALE GENOMIC DNA]</scope>
    <source>
        <strain evidence="2">PCC 7102</strain>
    </source>
</reference>
<dbReference type="PANTHER" id="PTHR36558">
    <property type="entry name" value="GLR1098 PROTEIN"/>
    <property type="match status" value="1"/>
</dbReference>
<dbReference type="EMBL" id="RSCL01000005">
    <property type="protein sequence ID" value="RUT07052.1"/>
    <property type="molecule type" value="Genomic_DNA"/>
</dbReference>
<feature type="domain" description="Putative restriction endonuclease" evidence="1">
    <location>
        <begin position="12"/>
        <end position="176"/>
    </location>
</feature>
<dbReference type="Pfam" id="PF05685">
    <property type="entry name" value="Uma2"/>
    <property type="match status" value="1"/>
</dbReference>
<accession>A0A3S1B8Q2</accession>
<dbReference type="PANTHER" id="PTHR36558:SF1">
    <property type="entry name" value="RESTRICTION ENDONUCLEASE DOMAIN-CONTAINING PROTEIN-RELATED"/>
    <property type="match status" value="1"/>
</dbReference>
<sequence length="195" mass="23090">MVLQTEKRDYTLEEYLELEDQAEYRSEYLDGEIIPMTGDTTNHNKIAGNFYKKFPLVINDQNYETYISDVKVWIPRYGLSTYPDVMVIKGKPVYKGTGTSTITNPSIIVEVLFNSTKNYDRTDKFKYYRSIPEFEEYILIDQYSYSIEQYTKTSPGKWLFKEYEGEDAILELESVEFEISFKDIYTRVDFNLVEE</sequence>
<gene>
    <name evidence="2" type="ORF">DSM106972_023130</name>
</gene>